<sequence>MFVAHVARAALKTSVPKATYVAPSSALFAKDILSDIALNEIRAFKPKEQQVTDPALTKKFTAPAPAAATAVPEVTKEELESYAKGE</sequence>
<protein>
    <recommendedName>
        <fullName evidence="3">ATP synthase complex subunit H-domain-containing protein</fullName>
    </recommendedName>
</protein>
<evidence type="ECO:0008006" key="3">
    <source>
        <dbReference type="Google" id="ProtNLM"/>
    </source>
</evidence>
<dbReference type="OrthoDB" id="5578467at2759"/>
<evidence type="ECO:0000313" key="1">
    <source>
        <dbReference type="EMBL" id="ORZ41174.1"/>
    </source>
</evidence>
<reference evidence="1 2" key="1">
    <citation type="submission" date="2016-07" db="EMBL/GenBank/DDBJ databases">
        <title>Pervasive Adenine N6-methylation of Active Genes in Fungi.</title>
        <authorList>
            <consortium name="DOE Joint Genome Institute"/>
            <person name="Mondo S.J."/>
            <person name="Dannebaum R.O."/>
            <person name="Kuo R.C."/>
            <person name="Labutti K."/>
            <person name="Haridas S."/>
            <person name="Kuo A."/>
            <person name="Salamov A."/>
            <person name="Ahrendt S.R."/>
            <person name="Lipzen A."/>
            <person name="Sullivan W."/>
            <person name="Andreopoulos W.B."/>
            <person name="Clum A."/>
            <person name="Lindquist E."/>
            <person name="Daum C."/>
            <person name="Ramamoorthy G.K."/>
            <person name="Gryganskyi A."/>
            <person name="Culley D."/>
            <person name="Magnuson J.K."/>
            <person name="James T.Y."/>
            <person name="O'Malley M.A."/>
            <person name="Stajich J.E."/>
            <person name="Spatafora J.W."/>
            <person name="Visel A."/>
            <person name="Grigoriev I.V."/>
        </authorList>
    </citation>
    <scope>NUCLEOTIDE SEQUENCE [LARGE SCALE GENOMIC DNA]</scope>
    <source>
        <strain evidence="1 2">PL171</strain>
    </source>
</reference>
<comment type="caution">
    <text evidence="1">The sequence shown here is derived from an EMBL/GenBank/DDBJ whole genome shotgun (WGS) entry which is preliminary data.</text>
</comment>
<dbReference type="EMBL" id="MCFL01000001">
    <property type="protein sequence ID" value="ORZ41174.1"/>
    <property type="molecule type" value="Genomic_DNA"/>
</dbReference>
<accession>A0A1Y2I4L2</accession>
<gene>
    <name evidence="1" type="ORF">BCR44DRAFT_1422295</name>
</gene>
<dbReference type="Pfam" id="PF10775">
    <property type="entry name" value="ATP_sub_h"/>
    <property type="match status" value="1"/>
</dbReference>
<evidence type="ECO:0000313" key="2">
    <source>
        <dbReference type="Proteomes" id="UP000193411"/>
    </source>
</evidence>
<keyword evidence="2" id="KW-1185">Reference proteome</keyword>
<dbReference type="AlphaFoldDB" id="A0A1Y2I4L2"/>
<dbReference type="Proteomes" id="UP000193411">
    <property type="component" value="Unassembled WGS sequence"/>
</dbReference>
<dbReference type="GO" id="GO:0015986">
    <property type="term" value="P:proton motive force-driven ATP synthesis"/>
    <property type="evidence" value="ECO:0007669"/>
    <property type="project" value="InterPro"/>
</dbReference>
<organism evidence="1 2">
    <name type="scientific">Catenaria anguillulae PL171</name>
    <dbReference type="NCBI Taxonomy" id="765915"/>
    <lineage>
        <taxon>Eukaryota</taxon>
        <taxon>Fungi</taxon>
        <taxon>Fungi incertae sedis</taxon>
        <taxon>Blastocladiomycota</taxon>
        <taxon>Blastocladiomycetes</taxon>
        <taxon>Blastocladiales</taxon>
        <taxon>Catenariaceae</taxon>
        <taxon>Catenaria</taxon>
    </lineage>
</organism>
<name>A0A1Y2I4L2_9FUNG</name>
<dbReference type="InterPro" id="IPR019711">
    <property type="entry name" value="ATP_synth_F0_suH"/>
</dbReference>
<proteinExistence type="predicted"/>